<protein>
    <submittedName>
        <fullName evidence="1">Uncharacterized protein</fullName>
    </submittedName>
</protein>
<evidence type="ECO:0000313" key="1">
    <source>
        <dbReference type="EMBL" id="QKQ24472.1"/>
    </source>
</evidence>
<gene>
    <name evidence="1" type="ORF">HUE58_04985</name>
</gene>
<reference evidence="1 2" key="1">
    <citation type="submission" date="2020-05" db="EMBL/GenBank/DDBJ databases">
        <title>Horizontal transmission and recombination maintain forever young bacterial symbiont genomes.</title>
        <authorList>
            <person name="Russell S.L."/>
            <person name="Pepper-Tunick E."/>
            <person name="Svedberg J."/>
            <person name="Byrne A."/>
            <person name="Ruelas Castillo J."/>
            <person name="Vollmers C."/>
            <person name="Beinart R.A."/>
            <person name="Corbett-Detig R."/>
        </authorList>
    </citation>
    <scope>NUCLEOTIDE SEQUENCE [LARGE SCALE GENOMIC DNA]</scope>
    <source>
        <strain evidence="1">JDF_Ridge</strain>
    </source>
</reference>
<dbReference type="EMBL" id="CP054490">
    <property type="protein sequence ID" value="QKQ24472.1"/>
    <property type="molecule type" value="Genomic_DNA"/>
</dbReference>
<accession>A0A6N0HQ09</accession>
<organism evidence="1 2">
    <name type="scientific">Candidatus Ruthia endofausta</name>
    <dbReference type="NCBI Taxonomy" id="2738852"/>
    <lineage>
        <taxon>Bacteria</taxon>
        <taxon>Pseudomonadati</taxon>
        <taxon>Pseudomonadota</taxon>
        <taxon>Gammaproteobacteria</taxon>
        <taxon>Candidatus Pseudothioglobaceae</taxon>
        <taxon>Candidatus Ruthturnera</taxon>
    </lineage>
</organism>
<name>A0A6N0HQ09_9GAMM</name>
<dbReference type="KEGG" id="reo:HUE58_04985"/>
<dbReference type="Proteomes" id="UP000509429">
    <property type="component" value="Chromosome"/>
</dbReference>
<dbReference type="AlphaFoldDB" id="A0A6N0HQ09"/>
<proteinExistence type="predicted"/>
<evidence type="ECO:0000313" key="2">
    <source>
        <dbReference type="Proteomes" id="UP000509429"/>
    </source>
</evidence>
<keyword evidence="2" id="KW-1185">Reference proteome</keyword>
<dbReference type="RefSeq" id="WP_174605909.1">
    <property type="nucleotide sequence ID" value="NZ_CP054490.1"/>
</dbReference>
<sequence>MLAECLLSIMPLLRVSIDKALELASIYSVAQQTTFPANFQLIGTMNPPLSLWIL</sequence>